<name>A0A9P4Y080_CRYP1</name>
<dbReference type="AlphaFoldDB" id="A0A9P4Y080"/>
<gene>
    <name evidence="4" type="ORF">M406DRAFT_291207</name>
</gene>
<organism evidence="4 5">
    <name type="scientific">Cryphonectria parasitica (strain ATCC 38755 / EP155)</name>
    <dbReference type="NCBI Taxonomy" id="660469"/>
    <lineage>
        <taxon>Eukaryota</taxon>
        <taxon>Fungi</taxon>
        <taxon>Dikarya</taxon>
        <taxon>Ascomycota</taxon>
        <taxon>Pezizomycotina</taxon>
        <taxon>Sordariomycetes</taxon>
        <taxon>Sordariomycetidae</taxon>
        <taxon>Diaporthales</taxon>
        <taxon>Cryphonectriaceae</taxon>
        <taxon>Cryphonectria-Endothia species complex</taxon>
        <taxon>Cryphonectria</taxon>
    </lineage>
</organism>
<sequence length="304" mass="33404">MPLEPGQKTVLITGCSPGGIGNELCKAFHDRGLHVIATARNPAVLADFVGKPGFTCLQLDVTNEKSISACVEEVATLTGGTLDILVNNAGRTHTVPATDLDMDEVRETFEANVFGVMAMVKGFIHQLISAHGLIINISSASSIVPYPFAAAYSASKCAVNGYSRTLRQELRPYGVRVMVAITGTVRTNINLQTARQLPENSLYRPIEDIYRWRLTFSRTTPSSVEPADYARTLVADALRPEWPVFLRGILGWGRPDWHYAGGLAKFVWFGSCVGEWLLDTVIYPMFKLNTLETKLKQTDGQKLN</sequence>
<proteinExistence type="inferred from homology"/>
<dbReference type="GeneID" id="63836079"/>
<reference evidence="4" key="1">
    <citation type="journal article" date="2020" name="Phytopathology">
        <title>Genome sequence of the chestnut blight fungus Cryphonectria parasitica EP155: A fundamental resource for an archetypical invasive plant pathogen.</title>
        <authorList>
            <person name="Crouch J.A."/>
            <person name="Dawe A."/>
            <person name="Aerts A."/>
            <person name="Barry K."/>
            <person name="Churchill A.C.L."/>
            <person name="Grimwood J."/>
            <person name="Hillman B."/>
            <person name="Milgroom M.G."/>
            <person name="Pangilinan J."/>
            <person name="Smith M."/>
            <person name="Salamov A."/>
            <person name="Schmutz J."/>
            <person name="Yadav J."/>
            <person name="Grigoriev I.V."/>
            <person name="Nuss D."/>
        </authorList>
    </citation>
    <scope>NUCLEOTIDE SEQUENCE</scope>
    <source>
        <strain evidence="4">EP155</strain>
    </source>
</reference>
<dbReference type="SUPFAM" id="SSF51735">
    <property type="entry name" value="NAD(P)-binding Rossmann-fold domains"/>
    <property type="match status" value="1"/>
</dbReference>
<dbReference type="PANTHER" id="PTHR44169:SF6">
    <property type="entry name" value="NADPH-DEPENDENT 1-ACYLDIHYDROXYACETONE PHOSPHATE REDUCTASE"/>
    <property type="match status" value="1"/>
</dbReference>
<keyword evidence="2" id="KW-0560">Oxidoreductase</keyword>
<dbReference type="Gene3D" id="3.40.50.720">
    <property type="entry name" value="NAD(P)-binding Rossmann-like Domain"/>
    <property type="match status" value="1"/>
</dbReference>
<dbReference type="OrthoDB" id="2102561at2759"/>
<evidence type="ECO:0000313" key="5">
    <source>
        <dbReference type="Proteomes" id="UP000803844"/>
    </source>
</evidence>
<dbReference type="GO" id="GO:0019433">
    <property type="term" value="P:triglyceride catabolic process"/>
    <property type="evidence" value="ECO:0007669"/>
    <property type="project" value="TreeGrafter"/>
</dbReference>
<dbReference type="InterPro" id="IPR036291">
    <property type="entry name" value="NAD(P)-bd_dom_sf"/>
</dbReference>
<evidence type="ECO:0000256" key="1">
    <source>
        <dbReference type="ARBA" id="ARBA00006484"/>
    </source>
</evidence>
<dbReference type="Proteomes" id="UP000803844">
    <property type="component" value="Unassembled WGS sequence"/>
</dbReference>
<dbReference type="EMBL" id="MU032348">
    <property type="protein sequence ID" value="KAF3764156.1"/>
    <property type="molecule type" value="Genomic_DNA"/>
</dbReference>
<evidence type="ECO:0000256" key="3">
    <source>
        <dbReference type="RuleBase" id="RU000363"/>
    </source>
</evidence>
<dbReference type="PRINTS" id="PR00080">
    <property type="entry name" value="SDRFAMILY"/>
</dbReference>
<accession>A0A9P4Y080</accession>
<dbReference type="RefSeq" id="XP_040775117.1">
    <property type="nucleotide sequence ID" value="XM_040918950.1"/>
</dbReference>
<dbReference type="PANTHER" id="PTHR44169">
    <property type="entry name" value="NADPH-DEPENDENT 1-ACYLDIHYDROXYACETONE PHOSPHATE REDUCTASE"/>
    <property type="match status" value="1"/>
</dbReference>
<protein>
    <submittedName>
        <fullName evidence="4">NAD(P)-binding protein</fullName>
    </submittedName>
</protein>
<dbReference type="FunFam" id="3.40.50.720:FF:000261">
    <property type="entry name" value="NADPH-dependent 1-acyldihydroxyacetone phosphate reductase"/>
    <property type="match status" value="1"/>
</dbReference>
<dbReference type="Pfam" id="PF00106">
    <property type="entry name" value="adh_short"/>
    <property type="match status" value="1"/>
</dbReference>
<dbReference type="PRINTS" id="PR00081">
    <property type="entry name" value="GDHRDH"/>
</dbReference>
<dbReference type="InterPro" id="IPR002347">
    <property type="entry name" value="SDR_fam"/>
</dbReference>
<evidence type="ECO:0000313" key="4">
    <source>
        <dbReference type="EMBL" id="KAF3764156.1"/>
    </source>
</evidence>
<dbReference type="GO" id="GO:0005811">
    <property type="term" value="C:lipid droplet"/>
    <property type="evidence" value="ECO:0007669"/>
    <property type="project" value="TreeGrafter"/>
</dbReference>
<evidence type="ECO:0000256" key="2">
    <source>
        <dbReference type="ARBA" id="ARBA00023002"/>
    </source>
</evidence>
<comment type="similarity">
    <text evidence="1 3">Belongs to the short-chain dehydrogenases/reductases (SDR) family.</text>
</comment>
<comment type="caution">
    <text evidence="4">The sequence shown here is derived from an EMBL/GenBank/DDBJ whole genome shotgun (WGS) entry which is preliminary data.</text>
</comment>
<dbReference type="GO" id="GO:0004806">
    <property type="term" value="F:triacylglycerol lipase activity"/>
    <property type="evidence" value="ECO:0007669"/>
    <property type="project" value="TreeGrafter"/>
</dbReference>
<dbReference type="GO" id="GO:0006654">
    <property type="term" value="P:phosphatidic acid biosynthetic process"/>
    <property type="evidence" value="ECO:0007669"/>
    <property type="project" value="TreeGrafter"/>
</dbReference>
<dbReference type="GO" id="GO:0000140">
    <property type="term" value="F:acylglycerone-phosphate reductase (NADP+) activity"/>
    <property type="evidence" value="ECO:0007669"/>
    <property type="project" value="TreeGrafter"/>
</dbReference>
<keyword evidence="5" id="KW-1185">Reference proteome</keyword>
<dbReference type="GO" id="GO:0005783">
    <property type="term" value="C:endoplasmic reticulum"/>
    <property type="evidence" value="ECO:0007669"/>
    <property type="project" value="TreeGrafter"/>
</dbReference>